<evidence type="ECO:0000256" key="2">
    <source>
        <dbReference type="ARBA" id="ARBA00010581"/>
    </source>
</evidence>
<keyword evidence="5 7" id="KW-0472">Membrane</keyword>
<feature type="transmembrane region" description="Helical" evidence="7">
    <location>
        <begin position="147"/>
        <end position="173"/>
    </location>
</feature>
<dbReference type="HOGENOM" id="CLU_044071_1_0_5"/>
<evidence type="ECO:0000313" key="10">
    <source>
        <dbReference type="Proteomes" id="UP000032611"/>
    </source>
</evidence>
<dbReference type="RefSeq" id="WP_045683535.1">
    <property type="nucleotide sequence ID" value="NZ_CP010803.1"/>
</dbReference>
<dbReference type="AlphaFoldDB" id="A0A0D5LSU2"/>
<feature type="transmembrane region" description="Helical" evidence="7">
    <location>
        <begin position="193"/>
        <end position="211"/>
    </location>
</feature>
<evidence type="ECO:0000256" key="3">
    <source>
        <dbReference type="ARBA" id="ARBA00022692"/>
    </source>
</evidence>
<organism evidence="9 10">
    <name type="scientific">Martelella endophytica</name>
    <dbReference type="NCBI Taxonomy" id="1486262"/>
    <lineage>
        <taxon>Bacteria</taxon>
        <taxon>Pseudomonadati</taxon>
        <taxon>Pseudomonadota</taxon>
        <taxon>Alphaproteobacteria</taxon>
        <taxon>Hyphomicrobiales</taxon>
        <taxon>Aurantimonadaceae</taxon>
        <taxon>Martelella</taxon>
    </lineage>
</organism>
<dbReference type="InterPro" id="IPR000298">
    <property type="entry name" value="Cyt_c_oxidase-like_su3"/>
</dbReference>
<dbReference type="EMBL" id="CP010803">
    <property type="protein sequence ID" value="AJY47274.1"/>
    <property type="molecule type" value="Genomic_DNA"/>
</dbReference>
<name>A0A0D5LSU2_MAREN</name>
<dbReference type="InterPro" id="IPR013833">
    <property type="entry name" value="Cyt_c_oxidase_su3_a-hlx"/>
</dbReference>
<dbReference type="PANTHER" id="PTHR11403">
    <property type="entry name" value="CYTOCHROME C OXIDASE SUBUNIT III"/>
    <property type="match status" value="1"/>
</dbReference>
<evidence type="ECO:0000256" key="7">
    <source>
        <dbReference type="SAM" id="Phobius"/>
    </source>
</evidence>
<feature type="transmembrane region" description="Helical" evidence="7">
    <location>
        <begin position="62"/>
        <end position="85"/>
    </location>
</feature>
<dbReference type="SUPFAM" id="SSF81452">
    <property type="entry name" value="Cytochrome c oxidase subunit III-like"/>
    <property type="match status" value="1"/>
</dbReference>
<keyword evidence="10" id="KW-1185">Reference proteome</keyword>
<dbReference type="Gene3D" id="1.20.120.80">
    <property type="entry name" value="Cytochrome c oxidase, subunit III, four-helix bundle"/>
    <property type="match status" value="1"/>
</dbReference>
<keyword evidence="4 7" id="KW-1133">Transmembrane helix</keyword>
<feature type="transmembrane region" description="Helical" evidence="7">
    <location>
        <begin position="97"/>
        <end position="116"/>
    </location>
</feature>
<dbReference type="GO" id="GO:0004129">
    <property type="term" value="F:cytochrome-c oxidase activity"/>
    <property type="evidence" value="ECO:0007669"/>
    <property type="project" value="InterPro"/>
</dbReference>
<comment type="subcellular location">
    <subcellularLocation>
        <location evidence="6">Cell membrane</location>
        <topology evidence="6">Multi-pass membrane protein</topology>
    </subcellularLocation>
    <subcellularLocation>
        <location evidence="1">Membrane</location>
        <topology evidence="1">Multi-pass membrane protein</topology>
    </subcellularLocation>
</comment>
<evidence type="ECO:0000256" key="4">
    <source>
        <dbReference type="ARBA" id="ARBA00022989"/>
    </source>
</evidence>
<evidence type="ECO:0000256" key="5">
    <source>
        <dbReference type="ARBA" id="ARBA00023136"/>
    </source>
</evidence>
<feature type="transmembrane region" description="Helical" evidence="7">
    <location>
        <begin position="24"/>
        <end position="50"/>
    </location>
</feature>
<evidence type="ECO:0000256" key="1">
    <source>
        <dbReference type="ARBA" id="ARBA00004141"/>
    </source>
</evidence>
<reference evidence="9 10" key="1">
    <citation type="journal article" date="2015" name="Genome Announc.">
        <title>Complete genome sequence of Martelella endophytica YC6887, which has antifungal activity associated with a halophyte.</title>
        <authorList>
            <person name="Khan A."/>
            <person name="Khan H."/>
            <person name="Chung E.J."/>
            <person name="Hossain M.T."/>
            <person name="Chung Y.R."/>
        </authorList>
    </citation>
    <scope>NUCLEOTIDE SEQUENCE [LARGE SCALE GENOMIC DNA]</scope>
    <source>
        <strain evidence="9">YC6887</strain>
    </source>
</reference>
<accession>A0A0D5LSU2</accession>
<dbReference type="InterPro" id="IPR035973">
    <property type="entry name" value="Cyt_c_oxidase_su3-like_sf"/>
</dbReference>
<dbReference type="STRING" id="1486262.TM49_18920"/>
<comment type="similarity">
    <text evidence="2 6">Belongs to the cytochrome c oxidase subunit 3 family.</text>
</comment>
<dbReference type="Pfam" id="PF00510">
    <property type="entry name" value="COX3"/>
    <property type="match status" value="1"/>
</dbReference>
<feature type="domain" description="Heme-copper oxidase subunit III family profile" evidence="8">
    <location>
        <begin position="24"/>
        <end position="212"/>
    </location>
</feature>
<dbReference type="PROSITE" id="PS50253">
    <property type="entry name" value="COX3"/>
    <property type="match status" value="1"/>
</dbReference>
<keyword evidence="3 6" id="KW-0812">Transmembrane</keyword>
<dbReference type="KEGG" id="mey:TM49_18920"/>
<gene>
    <name evidence="9" type="ORF">TM49_18920</name>
</gene>
<dbReference type="Proteomes" id="UP000032611">
    <property type="component" value="Chromosome"/>
</dbReference>
<sequence>MTEDLPRLKEPYSTRGQQREADMLGVYLFLASEIMLFGGLFAVIFIAHFLHPEEFVAASKKMHVAIGTANTMILLTSSALVAIAVKAARAGHARPVWRCLALSALLGVAFLGLKAYEYWSEYQDGLLPLPGARTDFTSPREHLFMNIYLIATSLHALHLTIGIVVLSLFAWLVRSRRVKLPAGATATETAATYWHLVDIIWIFLFPVLYLAR</sequence>
<dbReference type="InterPro" id="IPR024791">
    <property type="entry name" value="Cyt_c/ubiquinol_Oxase_su3"/>
</dbReference>
<dbReference type="PANTHER" id="PTHR11403:SF6">
    <property type="entry name" value="NITRIC OXIDE REDUCTASE SUBUNIT E"/>
    <property type="match status" value="1"/>
</dbReference>
<evidence type="ECO:0000259" key="8">
    <source>
        <dbReference type="PROSITE" id="PS50253"/>
    </source>
</evidence>
<proteinExistence type="inferred from homology"/>
<protein>
    <submittedName>
        <fullName evidence="9">Cytochrome c oxidase polypeptide III</fullName>
    </submittedName>
</protein>
<evidence type="ECO:0000256" key="6">
    <source>
        <dbReference type="RuleBase" id="RU003376"/>
    </source>
</evidence>
<dbReference type="GO" id="GO:0005886">
    <property type="term" value="C:plasma membrane"/>
    <property type="evidence" value="ECO:0007669"/>
    <property type="project" value="UniProtKB-SubCell"/>
</dbReference>
<dbReference type="GO" id="GO:0019646">
    <property type="term" value="P:aerobic electron transport chain"/>
    <property type="evidence" value="ECO:0007669"/>
    <property type="project" value="InterPro"/>
</dbReference>
<dbReference type="OrthoDB" id="9810850at2"/>
<dbReference type="PATRIC" id="fig|1486262.3.peg.3916"/>
<evidence type="ECO:0000313" key="9">
    <source>
        <dbReference type="EMBL" id="AJY47274.1"/>
    </source>
</evidence>